<dbReference type="AlphaFoldDB" id="A0A7C2BZA2"/>
<keyword evidence="1" id="KW-0547">Nucleotide-binding</keyword>
<dbReference type="Pfam" id="PF04465">
    <property type="entry name" value="DUF499"/>
    <property type="match status" value="1"/>
</dbReference>
<comment type="caution">
    <text evidence="1">The sequence shown here is derived from an EMBL/GenBank/DDBJ whole genome shotgun (WGS) entry which is preliminary data.</text>
</comment>
<proteinExistence type="predicted"/>
<sequence>MSAYRLRPWTEVAVPHEDILRGELEMATYAADLGAVARGDPKCHRVYRDPVVFFHATYLTTALRSVLRDVLHVLSGGAGDRVLQLRTPFGGGKTHTLVALYHLARARAALRDQADLTALPDPGPTRVAVLSGVDLDPTVGRRIDGGPHLRTLWGELAWQLGGPEAYELVREQDAARAAPGGDALRRLLEGPPTLLLLDEVLIYVENAKAIPLGDTTLARQVMVFLQRLTEVVRGLDRGAMVYSLQASVHEAARDESLLAELDHLVTRIDAKREPVSGDDVMRVVQRRLFQQLGDPDTRRAVAAEYAALARRLREATAGSAAERADSAHEAEQLEQRILARTIKRARILGLLPFTEKLVRK</sequence>
<gene>
    <name evidence="1" type="ORF">ENP73_04085</name>
</gene>
<evidence type="ECO:0000313" key="1">
    <source>
        <dbReference type="EMBL" id="HEH82177.1"/>
    </source>
</evidence>
<dbReference type="GO" id="GO:0005524">
    <property type="term" value="F:ATP binding"/>
    <property type="evidence" value="ECO:0007669"/>
    <property type="project" value="UniProtKB-KW"/>
</dbReference>
<name>A0A7C2BZA2_9DEIN</name>
<accession>A0A7C2BZA2</accession>
<dbReference type="EMBL" id="DSKL01000172">
    <property type="protein sequence ID" value="HEH82177.1"/>
    <property type="molecule type" value="Genomic_DNA"/>
</dbReference>
<organism evidence="1">
    <name type="scientific">Thermus islandicus</name>
    <dbReference type="NCBI Taxonomy" id="540988"/>
    <lineage>
        <taxon>Bacteria</taxon>
        <taxon>Thermotogati</taxon>
        <taxon>Deinococcota</taxon>
        <taxon>Deinococci</taxon>
        <taxon>Thermales</taxon>
        <taxon>Thermaceae</taxon>
        <taxon>Thermus</taxon>
    </lineage>
</organism>
<keyword evidence="1" id="KW-0067">ATP-binding</keyword>
<protein>
    <submittedName>
        <fullName evidence="1">ATP-binding protein</fullName>
    </submittedName>
</protein>
<dbReference type="Gene3D" id="4.10.640.10">
    <property type="entry name" value="Ribosomal protein S18"/>
    <property type="match status" value="1"/>
</dbReference>
<reference evidence="1" key="1">
    <citation type="journal article" date="2020" name="mSystems">
        <title>Genome- and Community-Level Interaction Insights into Carbon Utilization and Element Cycling Functions of Hydrothermarchaeota in Hydrothermal Sediment.</title>
        <authorList>
            <person name="Zhou Z."/>
            <person name="Liu Y."/>
            <person name="Xu W."/>
            <person name="Pan J."/>
            <person name="Luo Z.H."/>
            <person name="Li M."/>
        </authorList>
    </citation>
    <scope>NUCLEOTIDE SEQUENCE [LARGE SCALE GENOMIC DNA]</scope>
    <source>
        <strain evidence="1">SpSt-246</strain>
    </source>
</reference>
<dbReference type="SUPFAM" id="SSF46911">
    <property type="entry name" value="Ribosomal protein S18"/>
    <property type="match status" value="1"/>
</dbReference>
<dbReference type="InterPro" id="IPR036870">
    <property type="entry name" value="Ribosomal_bS18_sf"/>
</dbReference>
<dbReference type="InterPro" id="IPR007555">
    <property type="entry name" value="DUF499"/>
</dbReference>